<evidence type="ECO:0000256" key="1">
    <source>
        <dbReference type="ARBA" id="ARBA00022540"/>
    </source>
</evidence>
<evidence type="ECO:0000256" key="4">
    <source>
        <dbReference type="ARBA" id="ARBA00023134"/>
    </source>
</evidence>
<dbReference type="InterPro" id="IPR050543">
    <property type="entry name" value="eIF2G"/>
</dbReference>
<sequence>MKPFIMQRDIQKLFKDQELMLNIGSLSSGGKVINVKDDMAKISLYLPVCTSIGEKIAISRKFDKHWRLIGWGKIMDGTIIEPTNQM</sequence>
<dbReference type="Pfam" id="PF09173">
    <property type="entry name" value="eIF2_C"/>
    <property type="match status" value="1"/>
</dbReference>
<dbReference type="GO" id="GO:0005850">
    <property type="term" value="C:eukaryotic translation initiation factor 2 complex"/>
    <property type="evidence" value="ECO:0007669"/>
    <property type="project" value="TreeGrafter"/>
</dbReference>
<dbReference type="GO" id="GO:0005525">
    <property type="term" value="F:GTP binding"/>
    <property type="evidence" value="ECO:0007669"/>
    <property type="project" value="UniProtKB-KW"/>
</dbReference>
<dbReference type="GO" id="GO:0001731">
    <property type="term" value="P:formation of translation preinitiation complex"/>
    <property type="evidence" value="ECO:0007669"/>
    <property type="project" value="TreeGrafter"/>
</dbReference>
<evidence type="ECO:0000256" key="3">
    <source>
        <dbReference type="ARBA" id="ARBA00022917"/>
    </source>
</evidence>
<dbReference type="AlphaFoldDB" id="A0A177AW21"/>
<evidence type="ECO:0000256" key="2">
    <source>
        <dbReference type="ARBA" id="ARBA00022741"/>
    </source>
</evidence>
<dbReference type="SUPFAM" id="SSF50465">
    <property type="entry name" value="EF-Tu/eEF-1alpha/eIF2-gamma C-terminal domain"/>
    <property type="match status" value="1"/>
</dbReference>
<keyword evidence="7" id="KW-1185">Reference proteome</keyword>
<keyword evidence="3" id="KW-0648">Protein biosynthesis</keyword>
<reference evidence="6 7" key="1">
    <citation type="submission" date="2016-04" db="EMBL/GenBank/DDBJ databases">
        <title>The genome of Intoshia linei affirms orthonectids as highly simplified spiralians.</title>
        <authorList>
            <person name="Mikhailov K.V."/>
            <person name="Slusarev G.S."/>
            <person name="Nikitin M.A."/>
            <person name="Logacheva M.D."/>
            <person name="Penin A."/>
            <person name="Aleoshin V."/>
            <person name="Panchin Y.V."/>
        </authorList>
    </citation>
    <scope>NUCLEOTIDE SEQUENCE [LARGE SCALE GENOMIC DNA]</scope>
    <source>
        <strain evidence="6">Intl2013</strain>
        <tissue evidence="6">Whole animal</tissue>
    </source>
</reference>
<evidence type="ECO:0000313" key="7">
    <source>
        <dbReference type="Proteomes" id="UP000078046"/>
    </source>
</evidence>
<dbReference type="InterPro" id="IPR015256">
    <property type="entry name" value="eIF2g_C"/>
</dbReference>
<accession>A0A177AW21</accession>
<dbReference type="InterPro" id="IPR009001">
    <property type="entry name" value="Transl_elong_EF1A/Init_IF2_C"/>
</dbReference>
<keyword evidence="1" id="KW-0396">Initiation factor</keyword>
<dbReference type="GO" id="GO:0003743">
    <property type="term" value="F:translation initiation factor activity"/>
    <property type="evidence" value="ECO:0007669"/>
    <property type="project" value="UniProtKB-KW"/>
</dbReference>
<keyword evidence="4" id="KW-0342">GTP-binding</keyword>
<name>A0A177AW21_9BILA</name>
<dbReference type="CDD" id="cd15490">
    <property type="entry name" value="eIF2_gamma_III"/>
    <property type="match status" value="1"/>
</dbReference>
<proteinExistence type="predicted"/>
<dbReference type="PANTHER" id="PTHR42854">
    <property type="entry name" value="EUKARYOTIC TRANSLATION INITIATION FACTOR 2 SUBUNIT 3 FAMILY MEMBER"/>
    <property type="match status" value="1"/>
</dbReference>
<protein>
    <recommendedName>
        <fullName evidence="5">Initiation factor eIF2 gamma C-terminal domain-containing protein</fullName>
    </recommendedName>
</protein>
<feature type="domain" description="Initiation factor eIF2 gamma C-terminal" evidence="5">
    <location>
        <begin position="8"/>
        <end position="74"/>
    </location>
</feature>
<comment type="caution">
    <text evidence="6">The sequence shown here is derived from an EMBL/GenBank/DDBJ whole genome shotgun (WGS) entry which is preliminary data.</text>
</comment>
<dbReference type="EMBL" id="LWCA01001000">
    <property type="protein sequence ID" value="OAF66218.1"/>
    <property type="molecule type" value="Genomic_DNA"/>
</dbReference>
<dbReference type="GO" id="GO:0000049">
    <property type="term" value="F:tRNA binding"/>
    <property type="evidence" value="ECO:0007669"/>
    <property type="project" value="TreeGrafter"/>
</dbReference>
<organism evidence="6 7">
    <name type="scientific">Intoshia linei</name>
    <dbReference type="NCBI Taxonomy" id="1819745"/>
    <lineage>
        <taxon>Eukaryota</taxon>
        <taxon>Metazoa</taxon>
        <taxon>Spiralia</taxon>
        <taxon>Lophotrochozoa</taxon>
        <taxon>Mesozoa</taxon>
        <taxon>Orthonectida</taxon>
        <taxon>Rhopaluridae</taxon>
        <taxon>Intoshia</taxon>
    </lineage>
</organism>
<evidence type="ECO:0000259" key="5">
    <source>
        <dbReference type="Pfam" id="PF09173"/>
    </source>
</evidence>
<dbReference type="OrthoDB" id="1045173at2759"/>
<gene>
    <name evidence="6" type="ORF">A3Q56_06054</name>
</gene>
<keyword evidence="2" id="KW-0547">Nucleotide-binding</keyword>
<evidence type="ECO:0000313" key="6">
    <source>
        <dbReference type="EMBL" id="OAF66218.1"/>
    </source>
</evidence>
<dbReference type="GO" id="GO:0005829">
    <property type="term" value="C:cytosol"/>
    <property type="evidence" value="ECO:0007669"/>
    <property type="project" value="TreeGrafter"/>
</dbReference>
<dbReference type="PANTHER" id="PTHR42854:SF3">
    <property type="entry name" value="EUKARYOTIC TRANSLATION INITIATION FACTOR 2 SUBUNIT 3-RELATED"/>
    <property type="match status" value="1"/>
</dbReference>
<dbReference type="Gene3D" id="2.40.30.10">
    <property type="entry name" value="Translation factors"/>
    <property type="match status" value="1"/>
</dbReference>
<dbReference type="Proteomes" id="UP000078046">
    <property type="component" value="Unassembled WGS sequence"/>
</dbReference>